<protein>
    <recommendedName>
        <fullName evidence="2">Nitroreductase domain-containing protein</fullName>
    </recommendedName>
</protein>
<dbReference type="InterPro" id="IPR050627">
    <property type="entry name" value="Nitroreductase/BluB"/>
</dbReference>
<dbReference type="SUPFAM" id="SSF55469">
    <property type="entry name" value="FMN-dependent nitroreductase-like"/>
    <property type="match status" value="2"/>
</dbReference>
<evidence type="ECO:0000259" key="2">
    <source>
        <dbReference type="Pfam" id="PF00881"/>
    </source>
</evidence>
<dbReference type="RefSeq" id="WP_203924505.1">
    <property type="nucleotide sequence ID" value="NZ_BONZ01000116.1"/>
</dbReference>
<keyword evidence="4" id="KW-1185">Reference proteome</keyword>
<dbReference type="PANTHER" id="PTHR23026">
    <property type="entry name" value="NADPH NITROREDUCTASE"/>
    <property type="match status" value="1"/>
</dbReference>
<organism evidence="3 4">
    <name type="scientific">Rugosimonospora africana</name>
    <dbReference type="NCBI Taxonomy" id="556532"/>
    <lineage>
        <taxon>Bacteria</taxon>
        <taxon>Bacillati</taxon>
        <taxon>Actinomycetota</taxon>
        <taxon>Actinomycetes</taxon>
        <taxon>Micromonosporales</taxon>
        <taxon>Micromonosporaceae</taxon>
        <taxon>Rugosimonospora</taxon>
    </lineage>
</organism>
<proteinExistence type="predicted"/>
<feature type="domain" description="Nitroreductase" evidence="2">
    <location>
        <begin position="108"/>
        <end position="293"/>
    </location>
</feature>
<dbReference type="NCBIfam" id="NF047509">
    <property type="entry name" value="Rv3131_FMN_oxido"/>
    <property type="match status" value="1"/>
</dbReference>
<dbReference type="InterPro" id="IPR000415">
    <property type="entry name" value="Nitroreductase-like"/>
</dbReference>
<dbReference type="Pfam" id="PF00881">
    <property type="entry name" value="Nitroreductase"/>
    <property type="match status" value="1"/>
</dbReference>
<dbReference type="GO" id="GO:0016491">
    <property type="term" value="F:oxidoreductase activity"/>
    <property type="evidence" value="ECO:0007669"/>
    <property type="project" value="InterPro"/>
</dbReference>
<dbReference type="EMBL" id="BONZ01000116">
    <property type="protein sequence ID" value="GIH21102.1"/>
    <property type="molecule type" value="Genomic_DNA"/>
</dbReference>
<evidence type="ECO:0000256" key="1">
    <source>
        <dbReference type="SAM" id="MobiDB-lite"/>
    </source>
</evidence>
<gene>
    <name evidence="3" type="ORF">Raf01_92740</name>
</gene>
<dbReference type="Gene3D" id="3.40.109.10">
    <property type="entry name" value="NADH Oxidase"/>
    <property type="match status" value="1"/>
</dbReference>
<sequence>MRICLEAASAAPSIHNTQPWLFRLRDGGIDILADRRRRLEVIDPQGRELLISVAAAVLNARVAMLGCGWVPILRVFPNAAQPDLVARITPGPAAAPDPTVRALAAAIGRRRTNRRPFSDLPLPDPVVTELTAAAAAEGAVLATADTAGTEAVLALTRTADEWQRADPAYREELAAWTLPPRGRSDGVPAQAFGPQDERDTLPMRDFGLVQPDLHRRNARFEPDPTLVVLSTEGDGRLAWVRAGQALQRVLLTAAVRGVAAAPMTQALEEPLTRQLISDQAHNQYAQVILRLGYGRATAASPRRPLAETLIAEPRSAACRSDVPS</sequence>
<dbReference type="AlphaFoldDB" id="A0A8J3VVW3"/>
<name>A0A8J3VVW3_9ACTN</name>
<comment type="caution">
    <text evidence="3">The sequence shown here is derived from an EMBL/GenBank/DDBJ whole genome shotgun (WGS) entry which is preliminary data.</text>
</comment>
<dbReference type="Proteomes" id="UP000642748">
    <property type="component" value="Unassembled WGS sequence"/>
</dbReference>
<reference evidence="3" key="1">
    <citation type="submission" date="2021-01" db="EMBL/GenBank/DDBJ databases">
        <title>Whole genome shotgun sequence of Rugosimonospora africana NBRC 104875.</title>
        <authorList>
            <person name="Komaki H."/>
            <person name="Tamura T."/>
        </authorList>
    </citation>
    <scope>NUCLEOTIDE SEQUENCE</scope>
    <source>
        <strain evidence="3">NBRC 104875</strain>
    </source>
</reference>
<evidence type="ECO:0000313" key="4">
    <source>
        <dbReference type="Proteomes" id="UP000642748"/>
    </source>
</evidence>
<feature type="region of interest" description="Disordered" evidence="1">
    <location>
        <begin position="180"/>
        <end position="202"/>
    </location>
</feature>
<dbReference type="InterPro" id="IPR029479">
    <property type="entry name" value="Nitroreductase"/>
</dbReference>
<dbReference type="PANTHER" id="PTHR23026:SF123">
    <property type="entry name" value="NAD(P)H NITROREDUCTASE RV3131-RELATED"/>
    <property type="match status" value="1"/>
</dbReference>
<accession>A0A8J3VVW3</accession>
<evidence type="ECO:0000313" key="3">
    <source>
        <dbReference type="EMBL" id="GIH21102.1"/>
    </source>
</evidence>